<evidence type="ECO:0000256" key="1">
    <source>
        <dbReference type="SAM" id="MobiDB-lite"/>
    </source>
</evidence>
<dbReference type="AlphaFoldDB" id="A0A6J4UUD2"/>
<proteinExistence type="predicted"/>
<protein>
    <submittedName>
        <fullName evidence="2">Uncharacterized protein</fullName>
    </submittedName>
</protein>
<organism evidence="2">
    <name type="scientific">uncultured Thermomicrobiales bacterium</name>
    <dbReference type="NCBI Taxonomy" id="1645740"/>
    <lineage>
        <taxon>Bacteria</taxon>
        <taxon>Pseudomonadati</taxon>
        <taxon>Thermomicrobiota</taxon>
        <taxon>Thermomicrobia</taxon>
        <taxon>Thermomicrobiales</taxon>
        <taxon>environmental samples</taxon>
    </lineage>
</organism>
<feature type="compositionally biased region" description="Basic and acidic residues" evidence="1">
    <location>
        <begin position="21"/>
        <end position="33"/>
    </location>
</feature>
<evidence type="ECO:0000313" key="2">
    <source>
        <dbReference type="EMBL" id="CAA9558649.1"/>
    </source>
</evidence>
<reference evidence="2" key="1">
    <citation type="submission" date="2020-02" db="EMBL/GenBank/DDBJ databases">
        <authorList>
            <person name="Meier V. D."/>
        </authorList>
    </citation>
    <scope>NUCLEOTIDE SEQUENCE</scope>
    <source>
        <strain evidence="2">AVDCRST_MAG19</strain>
    </source>
</reference>
<gene>
    <name evidence="2" type="ORF">AVDCRST_MAG19-1449</name>
</gene>
<name>A0A6J4UUD2_9BACT</name>
<dbReference type="EMBL" id="CADCWL010000065">
    <property type="protein sequence ID" value="CAA9558649.1"/>
    <property type="molecule type" value="Genomic_DNA"/>
</dbReference>
<sequence length="63" mass="6997">MVGNSTGWLVSGAKGPPGVGRNDRDDAAVSREERRRRKAREGDLAEFFADRQLERLGDRPGRT</sequence>
<accession>A0A6J4UUD2</accession>
<feature type="region of interest" description="Disordered" evidence="1">
    <location>
        <begin position="1"/>
        <end position="43"/>
    </location>
</feature>